<gene>
    <name evidence="1" type="ORF">QWZ16_17115</name>
</gene>
<dbReference type="Proteomes" id="UP001238540">
    <property type="component" value="Unassembled WGS sequence"/>
</dbReference>
<dbReference type="InterPro" id="IPR029058">
    <property type="entry name" value="AB_hydrolase_fold"/>
</dbReference>
<dbReference type="EMBL" id="JAUFQC010000027">
    <property type="protein sequence ID" value="MDN3611323.1"/>
    <property type="molecule type" value="Genomic_DNA"/>
</dbReference>
<name>A0ABT8BXE3_9VIBR</name>
<protein>
    <recommendedName>
        <fullName evidence="3">Alpha/beta hydrolase</fullName>
    </recommendedName>
</protein>
<evidence type="ECO:0008006" key="3">
    <source>
        <dbReference type="Google" id="ProtNLM"/>
    </source>
</evidence>
<organism evidence="1 2">
    <name type="scientific">Vibrio ostreicida</name>
    <dbReference type="NCBI Taxonomy" id="526588"/>
    <lineage>
        <taxon>Bacteria</taxon>
        <taxon>Pseudomonadati</taxon>
        <taxon>Pseudomonadota</taxon>
        <taxon>Gammaproteobacteria</taxon>
        <taxon>Vibrionales</taxon>
        <taxon>Vibrionaceae</taxon>
        <taxon>Vibrio</taxon>
    </lineage>
</organism>
<accession>A0ABT8BXE3</accession>
<dbReference type="SUPFAM" id="SSF53474">
    <property type="entry name" value="alpha/beta-Hydrolases"/>
    <property type="match status" value="1"/>
</dbReference>
<evidence type="ECO:0000313" key="2">
    <source>
        <dbReference type="Proteomes" id="UP001238540"/>
    </source>
</evidence>
<evidence type="ECO:0000313" key="1">
    <source>
        <dbReference type="EMBL" id="MDN3611323.1"/>
    </source>
</evidence>
<keyword evidence="2" id="KW-1185">Reference proteome</keyword>
<sequence>MAIVTIFFSGTGATSENHVNKNYAFGELIAVLAKNAVGQEMIDYIQVDGVGSGNHSEWRKHAKDDVYGKQFGKLGGRGIDSNMNHVLNSLKGVPQDDGDYLSRAKSLLRDIKPQKKESFWHFGVSSAYKKYQMECKALAGDLKYAMSMQRANMRAERKSNPISQVNMIGWSRGGVSCFELANRMQDDPALSHIPVNIFACDPVPGGMNAFKNYKALGPNVQQVVCLFAEDERSMAFKARMPRLHKSTKYYTTMMPGRHGTLVGCSTTSGNKKGDHLILGPGRITRDFAEKVLVGWGSRIKPSTMLNLSKSEILEQYAQVKKNSAHFEKMHANVYTVQNRLFYGSGDRIGQQSERWCGIPIHRFQFPGITKNYGDAVNRHHYDVQKNNIFAINGISGALVNIL</sequence>
<reference evidence="2" key="1">
    <citation type="journal article" date="2019" name="Int. J. Syst. Evol. Microbiol.">
        <title>The Global Catalogue of Microorganisms (GCM) 10K type strain sequencing project: providing services to taxonomists for standard genome sequencing and annotation.</title>
        <authorList>
            <consortium name="The Broad Institute Genomics Platform"/>
            <consortium name="The Broad Institute Genome Sequencing Center for Infectious Disease"/>
            <person name="Wu L."/>
            <person name="Ma J."/>
        </authorList>
    </citation>
    <scope>NUCLEOTIDE SEQUENCE [LARGE SCALE GENOMIC DNA]</scope>
    <source>
        <strain evidence="2">CECT 7398</strain>
    </source>
</reference>
<dbReference type="RefSeq" id="WP_076590369.1">
    <property type="nucleotide sequence ID" value="NZ_JABEYA020000006.1"/>
</dbReference>
<proteinExistence type="predicted"/>
<comment type="caution">
    <text evidence="1">The sequence shown here is derived from an EMBL/GenBank/DDBJ whole genome shotgun (WGS) entry which is preliminary data.</text>
</comment>